<dbReference type="Proteomes" id="UP001553031">
    <property type="component" value="Unassembled WGS sequence"/>
</dbReference>
<dbReference type="Gene3D" id="3.90.105.10">
    <property type="entry name" value="Molybdopterin biosynthesis moea protein, domain 2"/>
    <property type="match status" value="1"/>
</dbReference>
<evidence type="ECO:0000313" key="10">
    <source>
        <dbReference type="EMBL" id="MEV8158464.1"/>
    </source>
</evidence>
<accession>A0ABV3KDJ1</accession>
<organism evidence="10 11">
    <name type="scientific">Kocuria salsicia</name>
    <dbReference type="NCBI Taxonomy" id="664639"/>
    <lineage>
        <taxon>Bacteria</taxon>
        <taxon>Bacillati</taxon>
        <taxon>Actinomycetota</taxon>
        <taxon>Actinomycetes</taxon>
        <taxon>Micrococcales</taxon>
        <taxon>Micrococcaceae</taxon>
        <taxon>Kocuria</taxon>
    </lineage>
</organism>
<dbReference type="PANTHER" id="PTHR10192">
    <property type="entry name" value="MOLYBDOPTERIN BIOSYNTHESIS PROTEIN"/>
    <property type="match status" value="1"/>
</dbReference>
<dbReference type="Gene3D" id="2.170.190.11">
    <property type="entry name" value="Molybdopterin biosynthesis moea protein, domain 3"/>
    <property type="match status" value="1"/>
</dbReference>
<comment type="caution">
    <text evidence="10">The sequence shown here is derived from an EMBL/GenBank/DDBJ whole genome shotgun (WGS) entry which is preliminary data.</text>
</comment>
<evidence type="ECO:0000256" key="5">
    <source>
        <dbReference type="ARBA" id="ARBA00023150"/>
    </source>
</evidence>
<feature type="region of interest" description="Disordered" evidence="8">
    <location>
        <begin position="1"/>
        <end position="29"/>
    </location>
</feature>
<dbReference type="InterPro" id="IPR005110">
    <property type="entry name" value="MoeA_linker/N"/>
</dbReference>
<comment type="catalytic activity">
    <reaction evidence="6">
        <text>adenylyl-molybdopterin + molybdate = Mo-molybdopterin + AMP + H(+)</text>
        <dbReference type="Rhea" id="RHEA:35047"/>
        <dbReference type="ChEBI" id="CHEBI:15378"/>
        <dbReference type="ChEBI" id="CHEBI:36264"/>
        <dbReference type="ChEBI" id="CHEBI:62727"/>
        <dbReference type="ChEBI" id="CHEBI:71302"/>
        <dbReference type="ChEBI" id="CHEBI:456215"/>
        <dbReference type="EC" id="2.10.1.1"/>
    </reaction>
</comment>
<dbReference type="InterPro" id="IPR036135">
    <property type="entry name" value="MoeA_linker/N_sf"/>
</dbReference>
<dbReference type="SUPFAM" id="SSF53218">
    <property type="entry name" value="Molybdenum cofactor biosynthesis proteins"/>
    <property type="match status" value="1"/>
</dbReference>
<feature type="region of interest" description="Disordered" evidence="8">
    <location>
        <begin position="156"/>
        <end position="184"/>
    </location>
</feature>
<dbReference type="InterPro" id="IPR008284">
    <property type="entry name" value="MoCF_biosynth_CS"/>
</dbReference>
<keyword evidence="7" id="KW-0460">Magnesium</keyword>
<dbReference type="InterPro" id="IPR005111">
    <property type="entry name" value="MoeA_C_domain_IV"/>
</dbReference>
<evidence type="ECO:0000256" key="2">
    <source>
        <dbReference type="ARBA" id="ARBA00005046"/>
    </source>
</evidence>
<dbReference type="Pfam" id="PF03454">
    <property type="entry name" value="MoeA_C"/>
    <property type="match status" value="1"/>
</dbReference>
<gene>
    <name evidence="10" type="ORF">AB0O96_09710</name>
</gene>
<dbReference type="PROSITE" id="PS01078">
    <property type="entry name" value="MOCF_BIOSYNTHESIS_1"/>
    <property type="match status" value="1"/>
</dbReference>
<protein>
    <recommendedName>
        <fullName evidence="7">Molybdopterin molybdenumtransferase</fullName>
        <ecNumber evidence="7">2.10.1.1</ecNumber>
    </recommendedName>
</protein>
<comment type="similarity">
    <text evidence="3 7">Belongs to the MoeA family.</text>
</comment>
<dbReference type="InterPro" id="IPR038987">
    <property type="entry name" value="MoeA-like"/>
</dbReference>
<dbReference type="PANTHER" id="PTHR10192:SF5">
    <property type="entry name" value="GEPHYRIN"/>
    <property type="match status" value="1"/>
</dbReference>
<evidence type="ECO:0000313" key="11">
    <source>
        <dbReference type="Proteomes" id="UP001553031"/>
    </source>
</evidence>
<feature type="domain" description="MoaB/Mog" evidence="9">
    <location>
        <begin position="242"/>
        <end position="385"/>
    </location>
</feature>
<feature type="compositionally biased region" description="Basic and acidic residues" evidence="8">
    <location>
        <begin position="7"/>
        <end position="23"/>
    </location>
</feature>
<proteinExistence type="inferred from homology"/>
<dbReference type="EC" id="2.10.1.1" evidence="7"/>
<evidence type="ECO:0000256" key="6">
    <source>
        <dbReference type="ARBA" id="ARBA00047317"/>
    </source>
</evidence>
<evidence type="ECO:0000256" key="7">
    <source>
        <dbReference type="RuleBase" id="RU365090"/>
    </source>
</evidence>
<dbReference type="SMART" id="SM00852">
    <property type="entry name" value="MoCF_biosynth"/>
    <property type="match status" value="1"/>
</dbReference>
<dbReference type="InterPro" id="IPR036688">
    <property type="entry name" value="MoeA_C_domain_IV_sf"/>
</dbReference>
<keyword evidence="4 7" id="KW-0500">Molybdenum</keyword>
<dbReference type="CDD" id="cd00887">
    <property type="entry name" value="MoeA"/>
    <property type="match status" value="1"/>
</dbReference>
<dbReference type="InterPro" id="IPR001453">
    <property type="entry name" value="MoaB/Mog_dom"/>
</dbReference>
<dbReference type="InterPro" id="IPR036425">
    <property type="entry name" value="MoaB/Mog-like_dom_sf"/>
</dbReference>
<comment type="function">
    <text evidence="1 7">Catalyzes the insertion of molybdate into adenylated molybdopterin with the concomitant release of AMP.</text>
</comment>
<evidence type="ECO:0000256" key="3">
    <source>
        <dbReference type="ARBA" id="ARBA00010763"/>
    </source>
</evidence>
<comment type="pathway">
    <text evidence="2 7">Cofactor biosynthesis; molybdopterin biosynthesis.</text>
</comment>
<evidence type="ECO:0000256" key="8">
    <source>
        <dbReference type="SAM" id="MobiDB-lite"/>
    </source>
</evidence>
<dbReference type="RefSeq" id="WP_238693987.1">
    <property type="nucleotide sequence ID" value="NZ_JBFAEN010000011.1"/>
</dbReference>
<keyword evidence="11" id="KW-1185">Reference proteome</keyword>
<evidence type="ECO:0000259" key="9">
    <source>
        <dbReference type="SMART" id="SM00852"/>
    </source>
</evidence>
<keyword evidence="7" id="KW-0479">Metal-binding</keyword>
<evidence type="ECO:0000256" key="1">
    <source>
        <dbReference type="ARBA" id="ARBA00002901"/>
    </source>
</evidence>
<evidence type="ECO:0000256" key="4">
    <source>
        <dbReference type="ARBA" id="ARBA00022505"/>
    </source>
</evidence>
<dbReference type="Gene3D" id="3.40.980.10">
    <property type="entry name" value="MoaB/Mog-like domain"/>
    <property type="match status" value="1"/>
</dbReference>
<dbReference type="SUPFAM" id="SSF63867">
    <property type="entry name" value="MoeA C-terminal domain-like"/>
    <property type="match status" value="1"/>
</dbReference>
<sequence>MMPGLPHPHDPAAREEHEQHGAHQDTAAPTVNWAQWDEARRIAYGLPQTLPEILLPLAQCQDEILAESVTAEMPVPHYASAAADGWAVAGDGPWRIRTPQPAETDERLLLTLPPEKRMLPVVEIAAGEATHVNTGDAVPFGTTALLEAHRGHVVPADPSVEVPAGTEHGRKAEEGDTLEDATPAAPLVKNQDVRAVGEEIEQGDLLLRAGRKLNPVHLGLAASAGHDMLPVRRRPRVTVLLGFANVVEDGIPGPGEVRDSLGLQLPAVLHELGANVDQVRRVADGAQGTVNALTESPMGANSLLDARAEIVVTTGGTGHGEDDHVRQALEELGAHLVLDGVAQEPAHGVILAKLPDDGPVVLALPGSPLSAMTGLLTVGHALICGATGDALPATRRVTAGAALGPTGSTRVIPAYLQDGRVIPEPAVGPAMLSGLAHADVLLVVPEDGMHAGQDMEVIPLPWRV</sequence>
<dbReference type="Pfam" id="PF00994">
    <property type="entry name" value="MoCF_biosynth"/>
    <property type="match status" value="1"/>
</dbReference>
<reference evidence="10 11" key="1">
    <citation type="submission" date="2024-06" db="EMBL/GenBank/DDBJ databases">
        <title>The Natural Products Discovery Center: Release of the First 8490 Sequenced Strains for Exploring Actinobacteria Biosynthetic Diversity.</title>
        <authorList>
            <person name="Kalkreuter E."/>
            <person name="Kautsar S.A."/>
            <person name="Yang D."/>
            <person name="Bader C.D."/>
            <person name="Teijaro C.N."/>
            <person name="Fluegel L."/>
            <person name="Davis C.M."/>
            <person name="Simpson J.R."/>
            <person name="Lauterbach L."/>
            <person name="Steele A.D."/>
            <person name="Gui C."/>
            <person name="Meng S."/>
            <person name="Li G."/>
            <person name="Viehrig K."/>
            <person name="Ye F."/>
            <person name="Su P."/>
            <person name="Kiefer A.F."/>
            <person name="Nichols A."/>
            <person name="Cepeda A.J."/>
            <person name="Yan W."/>
            <person name="Fan B."/>
            <person name="Jiang Y."/>
            <person name="Adhikari A."/>
            <person name="Zheng C.-J."/>
            <person name="Schuster L."/>
            <person name="Cowan T.M."/>
            <person name="Smanski M.J."/>
            <person name="Chevrette M.G."/>
            <person name="De Carvalho L.P.S."/>
            <person name="Shen B."/>
        </authorList>
    </citation>
    <scope>NUCLEOTIDE SEQUENCE [LARGE SCALE GENOMIC DNA]</scope>
    <source>
        <strain evidence="10 11">NPDC079179</strain>
    </source>
</reference>
<dbReference type="SUPFAM" id="SSF63882">
    <property type="entry name" value="MoeA N-terminal region -like"/>
    <property type="match status" value="1"/>
</dbReference>
<dbReference type="EMBL" id="JBFBLL010000006">
    <property type="protein sequence ID" value="MEV8158464.1"/>
    <property type="molecule type" value="Genomic_DNA"/>
</dbReference>
<keyword evidence="7" id="KW-0808">Transferase</keyword>
<comment type="cofactor">
    <cofactor evidence="7">
        <name>Mg(2+)</name>
        <dbReference type="ChEBI" id="CHEBI:18420"/>
    </cofactor>
</comment>
<name>A0ABV3KDJ1_9MICC</name>
<dbReference type="Pfam" id="PF03453">
    <property type="entry name" value="MoeA_N"/>
    <property type="match status" value="1"/>
</dbReference>
<keyword evidence="5 7" id="KW-0501">Molybdenum cofactor biosynthesis</keyword>